<keyword evidence="4" id="KW-1185">Reference proteome</keyword>
<feature type="domain" description="DUF6862" evidence="2">
    <location>
        <begin position="482"/>
        <end position="542"/>
    </location>
</feature>
<dbReference type="Proteomes" id="UP000599523">
    <property type="component" value="Unassembled WGS sequence"/>
</dbReference>
<evidence type="ECO:0000313" key="4">
    <source>
        <dbReference type="Proteomes" id="UP000599523"/>
    </source>
</evidence>
<dbReference type="EMBL" id="WTVM01000079">
    <property type="protein sequence ID" value="NMG03867.1"/>
    <property type="molecule type" value="Genomic_DNA"/>
</dbReference>
<evidence type="ECO:0000259" key="2">
    <source>
        <dbReference type="Pfam" id="PF21726"/>
    </source>
</evidence>
<proteinExistence type="predicted"/>
<dbReference type="InterPro" id="IPR049271">
    <property type="entry name" value="DUF6862"/>
</dbReference>
<comment type="caution">
    <text evidence="3">The sequence shown here is derived from an EMBL/GenBank/DDBJ whole genome shotgun (WGS) entry which is preliminary data.</text>
</comment>
<evidence type="ECO:0000313" key="3">
    <source>
        <dbReference type="EMBL" id="NMG03867.1"/>
    </source>
</evidence>
<protein>
    <recommendedName>
        <fullName evidence="5">DUF637 domain-containing protein</fullName>
    </recommendedName>
</protein>
<name>A0A972F8H1_9RHOO</name>
<dbReference type="Pfam" id="PF21726">
    <property type="entry name" value="DUF6862"/>
    <property type="match status" value="1"/>
</dbReference>
<dbReference type="InterPro" id="IPR025157">
    <property type="entry name" value="Hemagglutinin_rpt"/>
</dbReference>
<accession>A0A972F8H1</accession>
<feature type="domain" description="DUF637" evidence="1">
    <location>
        <begin position="324"/>
        <end position="414"/>
    </location>
</feature>
<dbReference type="Pfam" id="PF13332">
    <property type="entry name" value="Fil_haemagg_2"/>
    <property type="match status" value="2"/>
</dbReference>
<dbReference type="InterPro" id="IPR006915">
    <property type="entry name" value="DUF637_hemagglutn_put"/>
</dbReference>
<gene>
    <name evidence="3" type="ORF">GPA21_12945</name>
</gene>
<dbReference type="RefSeq" id="WP_168988565.1">
    <property type="nucleotide sequence ID" value="NZ_CAWPHM010000307.1"/>
</dbReference>
<evidence type="ECO:0000259" key="1">
    <source>
        <dbReference type="Pfam" id="PF04830"/>
    </source>
</evidence>
<dbReference type="AlphaFoldDB" id="A0A972F8H1"/>
<sequence>MRSESLILRATTIHTPGDAQLAAQGDIVLEAAYDTYSLDARSYRKSSGLFSSNKRTSREIAERATPTGVDIQAGNIDIAAGGDLSATAARLISHADTTLSAGGELELLAALNTDAYSFERNRSGDFGRRSQRSALDHSIEHVGTTIAAGGDIAIDSGSNQTWQAASLSADGAIDIRAGGAIDFEGVKDFEQHARHKSSSDWAWRKAKGEGYSQETLRLTEIAATSGLVIEAAERIRIDVPRVTAESVANTIARLAAAEPQLAWLADLHASGDIDWRQVREHHDRFKYSDSGMGPGLALAVAIVTTVATGGWGNAIAAHVGTTYGPAAGYAAHQGARAVLSASVDTALHGGSLEDRLAAALTQQAIHVVSATAFNQVGNLGLADGSLEKILVKALVGGAISQAATGDFASGALAAGANEALVTQLAQLSGNDPTLLVLASRLVGTVSAALSGGDPAQAADIAGYGTQYNYLNHVRPSLLALSEKERFEAAAVACEAGDSSACRTRNELVLLSQERDQAIAQACLTDRTLCNTLTREAREMGNVVYRDAGFVWANSPDPTFALNLATMGPSQPNPALAESWHYRQAQDLSDGLLITGTSTTVGLLGRGGALGGAALAGGFDAAGQLFRIINDSQDEYRFMQTLFAMGTGYALVPLAPRLGPPLIGNTVIGGTIGGANTGLNNWWYGEDESIRNGVFMGAGLGALGTTLGGVARHSTTIIAPARVGGQPLDRSSPALLQNLGIRNPWPDYVGIAVEESISNIDSFVDLNPSKAGDRP</sequence>
<dbReference type="Pfam" id="PF04830">
    <property type="entry name" value="DUF637"/>
    <property type="match status" value="1"/>
</dbReference>
<reference evidence="3" key="1">
    <citation type="submission" date="2019-12" db="EMBL/GenBank/DDBJ databases">
        <title>Comparative genomics gives insights into the taxonomy of the Azoarcus-Aromatoleum group and reveals separate origins of nif in the plant-associated Azoarcus and non-plant-associated Aromatoleum sub-groups.</title>
        <authorList>
            <person name="Lafos M."/>
            <person name="Maluk M."/>
            <person name="Batista M."/>
            <person name="Junghare M."/>
            <person name="Carmona M."/>
            <person name="Faoro H."/>
            <person name="Cruz L.M."/>
            <person name="Battistoni F."/>
            <person name="De Souza E."/>
            <person name="Pedrosa F."/>
            <person name="Chen W.-M."/>
            <person name="Poole P.S."/>
            <person name="Dixon R.A."/>
            <person name="James E.K."/>
        </authorList>
    </citation>
    <scope>NUCLEOTIDE SEQUENCE</scope>
    <source>
        <strain evidence="3">NSC3</strain>
    </source>
</reference>
<organism evidence="3 4">
    <name type="scientific">Azoarcus taiwanensis</name>
    <dbReference type="NCBI Taxonomy" id="666964"/>
    <lineage>
        <taxon>Bacteria</taxon>
        <taxon>Pseudomonadati</taxon>
        <taxon>Pseudomonadota</taxon>
        <taxon>Betaproteobacteria</taxon>
        <taxon>Rhodocyclales</taxon>
        <taxon>Zoogloeaceae</taxon>
        <taxon>Azoarcus</taxon>
    </lineage>
</organism>
<dbReference type="GO" id="GO:0003824">
    <property type="term" value="F:catalytic activity"/>
    <property type="evidence" value="ECO:0007669"/>
    <property type="project" value="UniProtKB-ARBA"/>
</dbReference>
<evidence type="ECO:0008006" key="5">
    <source>
        <dbReference type="Google" id="ProtNLM"/>
    </source>
</evidence>